<keyword evidence="2" id="KW-1185">Reference proteome</keyword>
<organism evidence="1 2">
    <name type="scientific">Vaccinium darrowii</name>
    <dbReference type="NCBI Taxonomy" id="229202"/>
    <lineage>
        <taxon>Eukaryota</taxon>
        <taxon>Viridiplantae</taxon>
        <taxon>Streptophyta</taxon>
        <taxon>Embryophyta</taxon>
        <taxon>Tracheophyta</taxon>
        <taxon>Spermatophyta</taxon>
        <taxon>Magnoliopsida</taxon>
        <taxon>eudicotyledons</taxon>
        <taxon>Gunneridae</taxon>
        <taxon>Pentapetalae</taxon>
        <taxon>asterids</taxon>
        <taxon>Ericales</taxon>
        <taxon>Ericaceae</taxon>
        <taxon>Vaccinioideae</taxon>
        <taxon>Vaccinieae</taxon>
        <taxon>Vaccinium</taxon>
    </lineage>
</organism>
<protein>
    <submittedName>
        <fullName evidence="1">Uncharacterized protein</fullName>
    </submittedName>
</protein>
<dbReference type="EMBL" id="CM037154">
    <property type="protein sequence ID" value="KAH7859590.1"/>
    <property type="molecule type" value="Genomic_DNA"/>
</dbReference>
<name>A0ACB7Z266_9ERIC</name>
<reference evidence="1 2" key="1">
    <citation type="journal article" date="2021" name="Hortic Res">
        <title>High-quality reference genome and annotation aids understanding of berry development for evergreen blueberry (Vaccinium darrowii).</title>
        <authorList>
            <person name="Yu J."/>
            <person name="Hulse-Kemp A.M."/>
            <person name="Babiker E."/>
            <person name="Staton M."/>
        </authorList>
    </citation>
    <scope>NUCLEOTIDE SEQUENCE [LARGE SCALE GENOMIC DNA]</scope>
    <source>
        <strain evidence="2">cv. NJ 8807/NJ 8810</strain>
        <tissue evidence="1">Young leaf</tissue>
    </source>
</reference>
<evidence type="ECO:0000313" key="1">
    <source>
        <dbReference type="EMBL" id="KAH7859590.1"/>
    </source>
</evidence>
<evidence type="ECO:0000313" key="2">
    <source>
        <dbReference type="Proteomes" id="UP000828048"/>
    </source>
</evidence>
<comment type="caution">
    <text evidence="1">The sequence shown here is derived from an EMBL/GenBank/DDBJ whole genome shotgun (WGS) entry which is preliminary data.</text>
</comment>
<proteinExistence type="predicted"/>
<gene>
    <name evidence="1" type="ORF">Vadar_002975</name>
</gene>
<dbReference type="Proteomes" id="UP000828048">
    <property type="component" value="Chromosome 4"/>
</dbReference>
<accession>A0ACB7Z266</accession>
<sequence length="612" mass="68704">MTPQPPAKIILIGISLDPEDSKQLLSWAIETLAHRNDTVVALHVLAEEQRKKKSSMANSQTHFRRAKAFVISVMGEFARMCQSKQVNLEAKVGFSSSVGRGLVEEAKAISAEFLLIGRPRNRSNRISREIVRYCLENAPEECSVISLAKYVLTRQNSDSNSARFEDHSEVNSNKNDQMDKAVSTVQQMHEISKTKREKPSSPKRVLDICEGDSNSTEEDSSSFGDSSITTESLHLDPGLKTESHFQKPISPFQRISSFLLSPFDSNSARRKRNDVICPSRVNQQPLLRCFSYEEIALATNNFHPDNVVGRGGHSEVYRGDLEDGRTIAVKTLTKDNTNHKEKEFLVELGIIGHVNHPNTAVLVGCCIENGLHLVFDFSPNGTLACALHGKSDQSLDWPVRYKIALGIATGLHYLHKCCKHRIIHRDIKASNVLLGPDYEPQISDFGLAKWLPSKWTHHAVIPIEGTFGYLAPEYFMHGIVDEKTDVFAFGVLILEIITGRRPVDSSRQNLVLWAKPLMESGNITEIVDPKLEGKYDIEQMHRLVLTASYCVRQSSIWRPSMSEVLELLTYGSESEVARSWRMPKFTSEEMDDYSMIFGYDLPSDISLEADAI</sequence>